<evidence type="ECO:0000313" key="3">
    <source>
        <dbReference type="Proteomes" id="UP000244005"/>
    </source>
</evidence>
<sequence>MEAAIHAMEMINNRINDLETAAAYLQVEAPYSSQNAVAEYTRVCRQWVTGSQQREKVSRCCYSVQRRGPMKRHFCTSICEVHKWMRGLALLYAIWVCGSRRFIEKGKEWSCPIDVDSLSDVTNSDDEVDIIENQIYRVQPNVRPSTQGSRSRPSDSKLTLFIRSSTELRFSRISLNMFATPKSLYALANHLGWSGENHGASKQSTVHFRLWNLQAGCASFGGKPMLDESTTREQSRIALYKGCGTTSNNFIMTFIFSVISNWRSLCYTYYATRIDTLSLAYHIKSAGEIVTFGSPTISNNRETNKQRFR</sequence>
<organism evidence="2 3">
    <name type="scientific">Marchantia polymorpha</name>
    <name type="common">Common liverwort</name>
    <name type="synonym">Marchantia aquatica</name>
    <dbReference type="NCBI Taxonomy" id="3197"/>
    <lineage>
        <taxon>Eukaryota</taxon>
        <taxon>Viridiplantae</taxon>
        <taxon>Streptophyta</taxon>
        <taxon>Embryophyta</taxon>
        <taxon>Marchantiophyta</taxon>
        <taxon>Marchantiopsida</taxon>
        <taxon>Marchantiidae</taxon>
        <taxon>Marchantiales</taxon>
        <taxon>Marchantiaceae</taxon>
        <taxon>Marchantia</taxon>
    </lineage>
</organism>
<dbReference type="EMBL" id="KZ772682">
    <property type="protein sequence ID" value="PTQ46859.1"/>
    <property type="molecule type" value="Genomic_DNA"/>
</dbReference>
<evidence type="ECO:0000256" key="1">
    <source>
        <dbReference type="SAM" id="Coils"/>
    </source>
</evidence>
<dbReference type="Gramene" id="Mp5g22380.1">
    <property type="protein sequence ID" value="Mp5g22380.1.cds"/>
    <property type="gene ID" value="Mp5g22380"/>
</dbReference>
<reference evidence="3" key="1">
    <citation type="journal article" date="2017" name="Cell">
        <title>Insights into land plant evolution garnered from the Marchantia polymorpha genome.</title>
        <authorList>
            <person name="Bowman J.L."/>
            <person name="Kohchi T."/>
            <person name="Yamato K.T."/>
            <person name="Jenkins J."/>
            <person name="Shu S."/>
            <person name="Ishizaki K."/>
            <person name="Yamaoka S."/>
            <person name="Nishihama R."/>
            <person name="Nakamura Y."/>
            <person name="Berger F."/>
            <person name="Adam C."/>
            <person name="Aki S.S."/>
            <person name="Althoff F."/>
            <person name="Araki T."/>
            <person name="Arteaga-Vazquez M.A."/>
            <person name="Balasubrmanian S."/>
            <person name="Barry K."/>
            <person name="Bauer D."/>
            <person name="Boehm C.R."/>
            <person name="Briginshaw L."/>
            <person name="Caballero-Perez J."/>
            <person name="Catarino B."/>
            <person name="Chen F."/>
            <person name="Chiyoda S."/>
            <person name="Chovatia M."/>
            <person name="Davies K.M."/>
            <person name="Delmans M."/>
            <person name="Demura T."/>
            <person name="Dierschke T."/>
            <person name="Dolan L."/>
            <person name="Dorantes-Acosta A.E."/>
            <person name="Eklund D.M."/>
            <person name="Florent S.N."/>
            <person name="Flores-Sandoval E."/>
            <person name="Fujiyama A."/>
            <person name="Fukuzawa H."/>
            <person name="Galik B."/>
            <person name="Grimanelli D."/>
            <person name="Grimwood J."/>
            <person name="Grossniklaus U."/>
            <person name="Hamada T."/>
            <person name="Haseloff J."/>
            <person name="Hetherington A.J."/>
            <person name="Higo A."/>
            <person name="Hirakawa Y."/>
            <person name="Hundley H.N."/>
            <person name="Ikeda Y."/>
            <person name="Inoue K."/>
            <person name="Inoue S.I."/>
            <person name="Ishida S."/>
            <person name="Jia Q."/>
            <person name="Kakita M."/>
            <person name="Kanazawa T."/>
            <person name="Kawai Y."/>
            <person name="Kawashima T."/>
            <person name="Kennedy M."/>
            <person name="Kinose K."/>
            <person name="Kinoshita T."/>
            <person name="Kohara Y."/>
            <person name="Koide E."/>
            <person name="Komatsu K."/>
            <person name="Kopischke S."/>
            <person name="Kubo M."/>
            <person name="Kyozuka J."/>
            <person name="Lagercrantz U."/>
            <person name="Lin S.S."/>
            <person name="Lindquist E."/>
            <person name="Lipzen A.M."/>
            <person name="Lu C.W."/>
            <person name="De Luna E."/>
            <person name="Martienssen R.A."/>
            <person name="Minamino N."/>
            <person name="Mizutani M."/>
            <person name="Mizutani M."/>
            <person name="Mochizuki N."/>
            <person name="Monte I."/>
            <person name="Mosher R."/>
            <person name="Nagasaki H."/>
            <person name="Nakagami H."/>
            <person name="Naramoto S."/>
            <person name="Nishitani K."/>
            <person name="Ohtani M."/>
            <person name="Okamoto T."/>
            <person name="Okumura M."/>
            <person name="Phillips J."/>
            <person name="Pollak B."/>
            <person name="Reinders A."/>
            <person name="Rovekamp M."/>
            <person name="Sano R."/>
            <person name="Sawa S."/>
            <person name="Schmid M.W."/>
            <person name="Shirakawa M."/>
            <person name="Solano R."/>
            <person name="Spunde A."/>
            <person name="Suetsugu N."/>
            <person name="Sugano S."/>
            <person name="Sugiyama A."/>
            <person name="Sun R."/>
            <person name="Suzuki Y."/>
            <person name="Takenaka M."/>
            <person name="Takezawa D."/>
            <person name="Tomogane H."/>
            <person name="Tsuzuki M."/>
            <person name="Ueda T."/>
            <person name="Umeda M."/>
            <person name="Ward J.M."/>
            <person name="Watanabe Y."/>
            <person name="Yazaki K."/>
            <person name="Yokoyama R."/>
            <person name="Yoshitake Y."/>
            <person name="Yotsui I."/>
            <person name="Zachgo S."/>
            <person name="Schmutz J."/>
        </authorList>
    </citation>
    <scope>NUCLEOTIDE SEQUENCE [LARGE SCALE GENOMIC DNA]</scope>
    <source>
        <strain evidence="3">Tak-1</strain>
    </source>
</reference>
<name>A0A2R6XL97_MARPO</name>
<feature type="coiled-coil region" evidence="1">
    <location>
        <begin position="1"/>
        <end position="28"/>
    </location>
</feature>
<protein>
    <submittedName>
        <fullName evidence="2">Uncharacterized protein</fullName>
    </submittedName>
</protein>
<accession>A0A2R6XL97</accession>
<keyword evidence="1" id="KW-0175">Coiled coil</keyword>
<dbReference type="Proteomes" id="UP000244005">
    <property type="component" value="Unassembled WGS sequence"/>
</dbReference>
<dbReference type="AlphaFoldDB" id="A0A2R6XL97"/>
<keyword evidence="3" id="KW-1185">Reference proteome</keyword>
<evidence type="ECO:0000313" key="2">
    <source>
        <dbReference type="EMBL" id="PTQ46859.1"/>
    </source>
</evidence>
<proteinExistence type="predicted"/>
<gene>
    <name evidence="2" type="ORF">MARPO_0010s0219</name>
</gene>